<dbReference type="Pfam" id="PF07494">
    <property type="entry name" value="Reg_prop"/>
    <property type="match status" value="8"/>
</dbReference>
<dbReference type="Gene3D" id="2.130.10.10">
    <property type="entry name" value="YVTN repeat-like/Quinoprotein amine dehydrogenase"/>
    <property type="match status" value="3"/>
</dbReference>
<dbReference type="InterPro" id="IPR011123">
    <property type="entry name" value="Y_Y_Y"/>
</dbReference>
<evidence type="ECO:0000256" key="5">
    <source>
        <dbReference type="SAM" id="Phobius"/>
    </source>
</evidence>
<dbReference type="SMART" id="SM00388">
    <property type="entry name" value="HisKA"/>
    <property type="match status" value="1"/>
</dbReference>
<dbReference type="EC" id="2.7.13.3" evidence="2"/>
<name>A0ABW6C1N3_9BACT</name>
<dbReference type="InterPro" id="IPR011110">
    <property type="entry name" value="Reg_prop"/>
</dbReference>
<gene>
    <name evidence="7" type="ORF">ACFS7Z_23350</name>
</gene>
<evidence type="ECO:0000256" key="1">
    <source>
        <dbReference type="ARBA" id="ARBA00000085"/>
    </source>
</evidence>
<evidence type="ECO:0000256" key="3">
    <source>
        <dbReference type="ARBA" id="ARBA00022553"/>
    </source>
</evidence>
<dbReference type="SUPFAM" id="SSF47384">
    <property type="entry name" value="Homodimeric domain of signal transducing histidine kinase"/>
    <property type="match status" value="1"/>
</dbReference>
<keyword evidence="5" id="KW-0472">Membrane</keyword>
<dbReference type="PRINTS" id="PR00344">
    <property type="entry name" value="BCTRLSENSOR"/>
</dbReference>
<protein>
    <recommendedName>
        <fullName evidence="2">histidine kinase</fullName>
        <ecNumber evidence="2">2.7.13.3</ecNumber>
    </recommendedName>
</protein>
<feature type="coiled-coil region" evidence="4">
    <location>
        <begin position="848"/>
        <end position="878"/>
    </location>
</feature>
<dbReference type="InterPro" id="IPR003661">
    <property type="entry name" value="HisK_dim/P_dom"/>
</dbReference>
<dbReference type="InterPro" id="IPR013783">
    <property type="entry name" value="Ig-like_fold"/>
</dbReference>
<evidence type="ECO:0000313" key="8">
    <source>
        <dbReference type="Proteomes" id="UP001597641"/>
    </source>
</evidence>
<feature type="transmembrane region" description="Helical" evidence="5">
    <location>
        <begin position="814"/>
        <end position="831"/>
    </location>
</feature>
<dbReference type="Gene3D" id="3.30.565.10">
    <property type="entry name" value="Histidine kinase-like ATPase, C-terminal domain"/>
    <property type="match status" value="1"/>
</dbReference>
<dbReference type="PANTHER" id="PTHR43547">
    <property type="entry name" value="TWO-COMPONENT HISTIDINE KINASE"/>
    <property type="match status" value="1"/>
</dbReference>
<evidence type="ECO:0000256" key="2">
    <source>
        <dbReference type="ARBA" id="ARBA00012438"/>
    </source>
</evidence>
<dbReference type="InterPro" id="IPR015943">
    <property type="entry name" value="WD40/YVTN_repeat-like_dom_sf"/>
</dbReference>
<dbReference type="SUPFAM" id="SSF55874">
    <property type="entry name" value="ATPase domain of HSP90 chaperone/DNA topoisomerase II/histidine kinase"/>
    <property type="match status" value="1"/>
</dbReference>
<dbReference type="EMBL" id="JBHUOX010000027">
    <property type="protein sequence ID" value="MFD3003317.1"/>
    <property type="molecule type" value="Genomic_DNA"/>
</dbReference>
<evidence type="ECO:0000313" key="7">
    <source>
        <dbReference type="EMBL" id="MFD3003317.1"/>
    </source>
</evidence>
<dbReference type="InterPro" id="IPR036097">
    <property type="entry name" value="HisK_dim/P_sf"/>
</dbReference>
<reference evidence="8" key="1">
    <citation type="journal article" date="2019" name="Int. J. Syst. Evol. Microbiol.">
        <title>The Global Catalogue of Microorganisms (GCM) 10K type strain sequencing project: providing services to taxonomists for standard genome sequencing and annotation.</title>
        <authorList>
            <consortium name="The Broad Institute Genomics Platform"/>
            <consortium name="The Broad Institute Genome Sequencing Center for Infectious Disease"/>
            <person name="Wu L."/>
            <person name="Ma J."/>
        </authorList>
    </citation>
    <scope>NUCLEOTIDE SEQUENCE [LARGE SCALE GENOMIC DNA]</scope>
    <source>
        <strain evidence="8">KCTC 23984</strain>
    </source>
</reference>
<feature type="domain" description="Histidine kinase" evidence="6">
    <location>
        <begin position="887"/>
        <end position="1131"/>
    </location>
</feature>
<keyword evidence="4" id="KW-0175">Coiled coil</keyword>
<proteinExistence type="predicted"/>
<evidence type="ECO:0000259" key="6">
    <source>
        <dbReference type="PROSITE" id="PS50109"/>
    </source>
</evidence>
<keyword evidence="8" id="KW-1185">Reference proteome</keyword>
<keyword evidence="5" id="KW-0812">Transmembrane</keyword>
<evidence type="ECO:0000256" key="4">
    <source>
        <dbReference type="SAM" id="Coils"/>
    </source>
</evidence>
<dbReference type="PROSITE" id="PS50109">
    <property type="entry name" value="HIS_KIN"/>
    <property type="match status" value="1"/>
</dbReference>
<dbReference type="SMART" id="SM00387">
    <property type="entry name" value="HATPase_c"/>
    <property type="match status" value="1"/>
</dbReference>
<comment type="catalytic activity">
    <reaction evidence="1">
        <text>ATP + protein L-histidine = ADP + protein N-phospho-L-histidine.</text>
        <dbReference type="EC" id="2.7.13.3"/>
    </reaction>
</comment>
<dbReference type="CDD" id="cd00082">
    <property type="entry name" value="HisKA"/>
    <property type="match status" value="1"/>
</dbReference>
<dbReference type="InterPro" id="IPR005467">
    <property type="entry name" value="His_kinase_dom"/>
</dbReference>
<dbReference type="Pfam" id="PF07495">
    <property type="entry name" value="Y_Y_Y"/>
    <property type="match status" value="1"/>
</dbReference>
<dbReference type="PANTHER" id="PTHR43547:SF2">
    <property type="entry name" value="HYBRID SIGNAL TRANSDUCTION HISTIDINE KINASE C"/>
    <property type="match status" value="1"/>
</dbReference>
<dbReference type="Proteomes" id="UP001597641">
    <property type="component" value="Unassembled WGS sequence"/>
</dbReference>
<comment type="caution">
    <text evidence="7">The sequence shown here is derived from an EMBL/GenBank/DDBJ whole genome shotgun (WGS) entry which is preliminary data.</text>
</comment>
<organism evidence="7 8">
    <name type="scientific">Pontibacter toksunensis</name>
    <dbReference type="NCBI Taxonomy" id="1332631"/>
    <lineage>
        <taxon>Bacteria</taxon>
        <taxon>Pseudomonadati</taxon>
        <taxon>Bacteroidota</taxon>
        <taxon>Cytophagia</taxon>
        <taxon>Cytophagales</taxon>
        <taxon>Hymenobacteraceae</taxon>
        <taxon>Pontibacter</taxon>
    </lineage>
</organism>
<dbReference type="InterPro" id="IPR004358">
    <property type="entry name" value="Sig_transdc_His_kin-like_C"/>
</dbReference>
<dbReference type="RefSeq" id="WP_377490464.1">
    <property type="nucleotide sequence ID" value="NZ_JBHUOX010000027.1"/>
</dbReference>
<dbReference type="InterPro" id="IPR003594">
    <property type="entry name" value="HATPase_dom"/>
</dbReference>
<sequence>MNAFPWPLFISCILFLTNYWKSHAQTENFGFERLTIEQGLSEDYIMCMMEDRKGHLWFGTGNGLDKYDGYRFRHYRFDPADTSSLPKNQVISLWEDSGGIIWVGTTESTCRFDPLTEKFTRLERNPGNPHAFKFAQSFNEDTEGNLWVGGSFSGELRQIDRKTGRFSAVDYADMLKPDVDSGEEAVFSLVILAKDRAGTLWVGSTYGLHRLNLTPRGADEPADVSFTHYRHDPNDPGSLSHNGVTDIFEDSKGVLWVVTLAGGLNAFDRKTGTFTRFLPVSGKPLEIAGEVRSGITEDAAGNLWVGSSHGLYRADPERKTFFPFLHDPGDIRSISADNIYAVLRDKAGILWVATPEGVNKLDPHRKPFRLFRHEPLNPGSLSYNRISAICEDREGVVWVGTAGGGLNALDKGTGAFTRYRHNPKDAGTLRNDVVSALLEDRDGNLWIGNGEVLSRFDSKREKLTHYHLDYSFPAVGDYPILDLFEDRQGIIWIGTIRGMFRFDRSTGVTLHYPYEPGKAGGIGDYWALSIFEDSKGNLWIGHGSQALSRFDRATGKFTQYRHDSRRPGSISSNTVSDIYEDTKGNLWFGTSEGGLCLFDNASGTFTAFTVRHGLAGNSVYSILEDQGGDLWLGTNNGLSRFSPTAQTFTNYGVEDGLQSKLFTSQYIMGGAAFKGRDGTLYFGGANGMNAFNPAEIHPNTYVPPVAITQFYLFDRPVPGRQEAKEIALRHDQNFFSIEFAALNYTSPSNNRYAYQLEGVDRQWVQSGTRRLASYTDIAPGTYTFRVRGSNNDGVWNMQGTAVGITIFPPWWRTWWAYAFYSLCLVAVVLAVDRSQRRRLIQKEREKAQERELAQAREIERAYHELKQTQAQLVQKEKMASLGELTAGIAHEIQNPLNFVNNFSELGQELCQEVQEEVKQLRVPFEEKRNLQELASDLSQNQKKVLLHGQRADAIVKGMLEHSRTSAGERQLTNLNALVDEYFRLSYSGFRAKHKDFSCTLETAYGQSLEKIEVVPQELGRVLLNLFNNAFYAVQQKDKLVLVGYEPKVAVSTSILNSKVEVRVWDNGTGVPESVKGKIFQPFFTTKPTGQGTGLGLSLSYDIITKGHGGELRMATAPEEWTEFTITLPYVPVAEEPTQHKAH</sequence>
<keyword evidence="5" id="KW-1133">Transmembrane helix</keyword>
<accession>A0ABW6C1N3</accession>
<dbReference type="SUPFAM" id="SSF63829">
    <property type="entry name" value="Calcium-dependent phosphotriesterase"/>
    <property type="match status" value="3"/>
</dbReference>
<keyword evidence="3" id="KW-0597">Phosphoprotein</keyword>
<dbReference type="Gene3D" id="1.10.287.130">
    <property type="match status" value="1"/>
</dbReference>
<dbReference type="Gene3D" id="2.60.40.10">
    <property type="entry name" value="Immunoglobulins"/>
    <property type="match status" value="1"/>
</dbReference>
<dbReference type="InterPro" id="IPR036890">
    <property type="entry name" value="HATPase_C_sf"/>
</dbReference>
<dbReference type="Pfam" id="PF02518">
    <property type="entry name" value="HATPase_c"/>
    <property type="match status" value="1"/>
</dbReference>